<evidence type="ECO:0000313" key="4">
    <source>
        <dbReference type="Proteomes" id="UP000318405"/>
    </source>
</evidence>
<dbReference type="Pfam" id="PF01926">
    <property type="entry name" value="MMR_HSR1"/>
    <property type="match status" value="1"/>
</dbReference>
<dbReference type="AlphaFoldDB" id="A0A556AJB4"/>
<dbReference type="PANTHER" id="PTHR42714">
    <property type="entry name" value="TRNA MODIFICATION GTPASE GTPBP3"/>
    <property type="match status" value="1"/>
</dbReference>
<proteinExistence type="predicted"/>
<dbReference type="InterPro" id="IPR006073">
    <property type="entry name" value="GTP-bd"/>
</dbReference>
<comment type="caution">
    <text evidence="3">The sequence shown here is derived from an EMBL/GenBank/DDBJ whole genome shotgun (WGS) entry which is preliminary data.</text>
</comment>
<evidence type="ECO:0000256" key="1">
    <source>
        <dbReference type="SAM" id="Coils"/>
    </source>
</evidence>
<name>A0A556AJB4_9BURK</name>
<dbReference type="InterPro" id="IPR027417">
    <property type="entry name" value="P-loop_NTPase"/>
</dbReference>
<dbReference type="Proteomes" id="UP000318405">
    <property type="component" value="Unassembled WGS sequence"/>
</dbReference>
<reference evidence="3 4" key="1">
    <citation type="submission" date="2019-07" db="EMBL/GenBank/DDBJ databases">
        <title>Qingshengfaniella alkalisoli gen. nov., sp. nov., isolated from saline soil.</title>
        <authorList>
            <person name="Xu L."/>
            <person name="Huang X.-X."/>
            <person name="Sun J.-Q."/>
        </authorList>
    </citation>
    <scope>NUCLEOTIDE SEQUENCE [LARGE SCALE GENOMIC DNA]</scope>
    <source>
        <strain evidence="3 4">DSM 27279</strain>
    </source>
</reference>
<dbReference type="SUPFAM" id="SSF52540">
    <property type="entry name" value="P-loop containing nucleoside triphosphate hydrolases"/>
    <property type="match status" value="1"/>
</dbReference>
<sequence>MTLSAYDARSPAEHDILAVLPGRVDDLARLRLLTRAAQPPTVTVVGKYNHGKSRLLNELLGSDAFAVSDRRETTVLAEQVVDGVRWLDAPGLDADVDSEDDRHALQAAWLESDVRLFVHAAKEGELDAAERSLLDTLGADGERTHRQTLLVLSQVDQLADAASAEQVASAIGAQAPHMPLHAVSSTRHRQGVKGGKALLVEHSGLPALRASLQTVLARVPQARTHEAALLRGEIGAELAQRRAEGEERLGALRREQATQRLAFDAGLNAVLDKVGGDMRAYLETPSEGQALVPDGAGDAYRITAGKVERSRNQIAYSRACIEIDAFLAGHGVIGLPADRHTPARSLNTVMVAVMGVSVKHREHLRRIFCEPAGRERLLREFTQYYEQSDDRAALARRIAEAQTEVAGARRALAALRTLGAPA</sequence>
<dbReference type="EMBL" id="VLTJ01000029">
    <property type="protein sequence ID" value="TSH92960.1"/>
    <property type="molecule type" value="Genomic_DNA"/>
</dbReference>
<organism evidence="3 4">
    <name type="scientific">Verticiella sediminum</name>
    <dbReference type="NCBI Taxonomy" id="1247510"/>
    <lineage>
        <taxon>Bacteria</taxon>
        <taxon>Pseudomonadati</taxon>
        <taxon>Pseudomonadota</taxon>
        <taxon>Betaproteobacteria</taxon>
        <taxon>Burkholderiales</taxon>
        <taxon>Alcaligenaceae</taxon>
        <taxon>Verticiella</taxon>
    </lineage>
</organism>
<dbReference type="GO" id="GO:0005737">
    <property type="term" value="C:cytoplasm"/>
    <property type="evidence" value="ECO:0007669"/>
    <property type="project" value="TreeGrafter"/>
</dbReference>
<dbReference type="GO" id="GO:0002098">
    <property type="term" value="P:tRNA wobble uridine modification"/>
    <property type="evidence" value="ECO:0007669"/>
    <property type="project" value="TreeGrafter"/>
</dbReference>
<dbReference type="GO" id="GO:0005525">
    <property type="term" value="F:GTP binding"/>
    <property type="evidence" value="ECO:0007669"/>
    <property type="project" value="InterPro"/>
</dbReference>
<protein>
    <recommendedName>
        <fullName evidence="2">G domain-containing protein</fullName>
    </recommendedName>
</protein>
<evidence type="ECO:0000259" key="2">
    <source>
        <dbReference type="Pfam" id="PF01926"/>
    </source>
</evidence>
<keyword evidence="1" id="KW-0175">Coiled coil</keyword>
<feature type="domain" description="G" evidence="2">
    <location>
        <begin position="42"/>
        <end position="151"/>
    </location>
</feature>
<dbReference type="RefSeq" id="WP_143949326.1">
    <property type="nucleotide sequence ID" value="NZ_BAABMB010000001.1"/>
</dbReference>
<evidence type="ECO:0000313" key="3">
    <source>
        <dbReference type="EMBL" id="TSH92960.1"/>
    </source>
</evidence>
<dbReference type="GO" id="GO:0030488">
    <property type="term" value="P:tRNA methylation"/>
    <property type="evidence" value="ECO:0007669"/>
    <property type="project" value="TreeGrafter"/>
</dbReference>
<accession>A0A556AJB4</accession>
<keyword evidence="4" id="KW-1185">Reference proteome</keyword>
<dbReference type="Gene3D" id="3.40.50.300">
    <property type="entry name" value="P-loop containing nucleotide triphosphate hydrolases"/>
    <property type="match status" value="1"/>
</dbReference>
<dbReference type="PANTHER" id="PTHR42714:SF6">
    <property type="entry name" value="TRANSLATION INITIATION FACTOR IF-2"/>
    <property type="match status" value="1"/>
</dbReference>
<gene>
    <name evidence="3" type="ORF">FOZ76_16365</name>
</gene>
<feature type="coiled-coil region" evidence="1">
    <location>
        <begin position="391"/>
        <end position="418"/>
    </location>
</feature>
<dbReference type="OrthoDB" id="238366at2"/>